<evidence type="ECO:0000256" key="3">
    <source>
        <dbReference type="ARBA" id="ARBA00023277"/>
    </source>
</evidence>
<reference evidence="6 7" key="1">
    <citation type="submission" date="2014-05" db="EMBL/GenBank/DDBJ databases">
        <title>Draft genome sequence of a rare smut relative, Tilletiaria anomala UBC 951.</title>
        <authorList>
            <consortium name="DOE Joint Genome Institute"/>
            <person name="Toome M."/>
            <person name="Kuo A."/>
            <person name="Henrissat B."/>
            <person name="Lipzen A."/>
            <person name="Tritt A."/>
            <person name="Yoshinaga Y."/>
            <person name="Zane M."/>
            <person name="Barry K."/>
            <person name="Grigoriev I.V."/>
            <person name="Spatafora J.W."/>
            <person name="Aimea M.C."/>
        </authorList>
    </citation>
    <scope>NUCLEOTIDE SEQUENCE [LARGE SCALE GENOMIC DNA]</scope>
    <source>
        <strain evidence="6 7">UBC 951</strain>
    </source>
</reference>
<dbReference type="OMA" id="KSTWCTS"/>
<evidence type="ECO:0000313" key="7">
    <source>
        <dbReference type="Proteomes" id="UP000027361"/>
    </source>
</evidence>
<dbReference type="Gene3D" id="3.20.20.70">
    <property type="entry name" value="Aldolase class I"/>
    <property type="match status" value="1"/>
</dbReference>
<dbReference type="InParanoid" id="A0A066W0T0"/>
<keyword evidence="7" id="KW-1185">Reference proteome</keyword>
<keyword evidence="3" id="KW-0119">Carbohydrate metabolism</keyword>
<dbReference type="RefSeq" id="XP_013242853.1">
    <property type="nucleotide sequence ID" value="XM_013387399.1"/>
</dbReference>
<gene>
    <name evidence="6" type="ORF">K437DRAFT_274470</name>
</gene>
<evidence type="ECO:0000256" key="1">
    <source>
        <dbReference type="ARBA" id="ARBA00001255"/>
    </source>
</evidence>
<evidence type="ECO:0000256" key="2">
    <source>
        <dbReference type="ARBA" id="ARBA00007240"/>
    </source>
</evidence>
<evidence type="ECO:0000256" key="5">
    <source>
        <dbReference type="SAM" id="MobiDB-lite"/>
    </source>
</evidence>
<dbReference type="Pfam" id="PF05691">
    <property type="entry name" value="Raffinose_syn"/>
    <property type="match status" value="1"/>
</dbReference>
<dbReference type="EMBL" id="JMSN01000049">
    <property type="protein sequence ID" value="KDN44679.1"/>
    <property type="molecule type" value="Genomic_DNA"/>
</dbReference>
<organism evidence="6 7">
    <name type="scientific">Tilletiaria anomala (strain ATCC 24038 / CBS 436.72 / UBC 951)</name>
    <dbReference type="NCBI Taxonomy" id="1037660"/>
    <lineage>
        <taxon>Eukaryota</taxon>
        <taxon>Fungi</taxon>
        <taxon>Dikarya</taxon>
        <taxon>Basidiomycota</taxon>
        <taxon>Ustilaginomycotina</taxon>
        <taxon>Exobasidiomycetes</taxon>
        <taxon>Georgefischeriales</taxon>
        <taxon>Tilletiariaceae</taxon>
        <taxon>Tilletiaria</taxon>
    </lineage>
</organism>
<dbReference type="GeneID" id="25266534"/>
<dbReference type="PANTHER" id="PTHR31268">
    <property type="match status" value="1"/>
</dbReference>
<dbReference type="STRING" id="1037660.A0A066W0T0"/>
<accession>A0A066W0T0</accession>
<dbReference type="SUPFAM" id="SSF51445">
    <property type="entry name" value="(Trans)glycosidases"/>
    <property type="match status" value="1"/>
</dbReference>
<sequence length="1182" mass="127886">MSSDHSRPVFDPPLNSHHHLRVSSAHKSESTLASNKDDSLEIFFVAHEHNSCSPFSDLKPGSLQIWTDLPAISTRDVADDGTIEGWTAFDFLPSTSSALKGLHVCALKVPRSSLSIRDYHFTYRRIHPDDRIEWFGNGANDGTVTVLGRDDGPSDSTFSVLGLSNEDNAAIPELNANISTDHDGNEDPIQVRLLSFALASTEDEDSYYHVCTPCTTITGGVSLERTKTAWLTSRTLTSFADMSTQYGASLLVLRFLKMGSCIAVFFPISTSTFSTSLLRSHDAKSLYLRVSAFDPLQTPPERAHVVVATGTESQLHNVIEAAICKARQTLGSALSSAPGFFDRMPDHIVDGIQDTDVGANTHRKASFVSAAGYGSDADTSSVGTVVEYDDVDIGDDTMLTEADPIGNFRVNGKNEHDFNPTPQKLRTCVSSLANRSHPLDPSTGLGFCTWEALGPGVRPKLSLVLKALQQASERYGDAAITSVLIDDGWAEVSLEEGSSRGMLHSFDLAGDLLDVDVEPESAASPALARYVRAIKSRFPFVQHVGVWATLAGYWDGLSAASPAWERYGTLERLRDCSHELHGGRPLLAQTQHEILVPASADALARFWSDAFEHLVACGVEFVKIDNQAEWDFLRHQNGRSAAALGAQSWEGMMKAADAWLPTGRGGILHCMSLSPSFTNSLRVFTATDKSFTVRNTDDFFPHEHDAHRWHILHNAYNALLTGHIPSIRMDMDMFGASDASVWTQSHAALRAFSTARLWISESIQQQPSHAADALLAPACNQPGAAQRIVQASQPTRLISASVFDRLVHNPVGSALKMAVHHGSNRGATIGLWNIRHGHAVDTLRICHIAEALGNSTQRVAIFSKASHALVVVPNSNAHQAMPDGTLSSEPILALRLEEGQSDCIFVAPLQPSDASASVQVACFGIIDKYVGLEALAEDGFACSSSALSTPPLAEPPTAAGPSKVEPSLQELMIVYGPLIALRVILVLVISAIISSLISSSPARGLPSLLQRPIRGATITCLNWISPTELDGTTLGNLLRNAQRLQIHPMAKGTSILPWTSDSKLHLQPEKMHCPSAPDAHNLVGFSLRVGFHVRYAGELGLAITHPQSSSLSGLIVQIDGQEIKREFWSAHSDNAGDVTLVRIQAESYLKHLSALDPAHPHEPREAWHVSLKATIIEGDTRA</sequence>
<dbReference type="AlphaFoldDB" id="A0A066W0T0"/>
<name>A0A066W0T0_TILAU</name>
<comment type="caution">
    <text evidence="6">The sequence shown here is derived from an EMBL/GenBank/DDBJ whole genome shotgun (WGS) entry which is preliminary data.</text>
</comment>
<dbReference type="GO" id="GO:0004557">
    <property type="term" value="F:alpha-galactosidase activity"/>
    <property type="evidence" value="ECO:0007669"/>
    <property type="project" value="UniProtKB-EC"/>
</dbReference>
<protein>
    <submittedName>
        <fullName evidence="6">Glycoside hydrolase family 36 protein</fullName>
    </submittedName>
</protein>
<keyword evidence="6" id="KW-0378">Hydrolase</keyword>
<comment type="catalytic activity">
    <reaction evidence="4">
        <text>alpha-D-galactosyl-(1-&gt;3)-1D-myo-inositol + sucrose = raffinose + myo-inositol</text>
        <dbReference type="Rhea" id="RHEA:20161"/>
        <dbReference type="ChEBI" id="CHEBI:16634"/>
        <dbReference type="ChEBI" id="CHEBI:17268"/>
        <dbReference type="ChEBI" id="CHEBI:17505"/>
        <dbReference type="ChEBI" id="CHEBI:17992"/>
        <dbReference type="EC" id="2.4.1.82"/>
    </reaction>
</comment>
<dbReference type="InterPro" id="IPR017853">
    <property type="entry name" value="GH"/>
</dbReference>
<proteinExistence type="inferred from homology"/>
<feature type="region of interest" description="Disordered" evidence="5">
    <location>
        <begin position="1"/>
        <end position="30"/>
    </location>
</feature>
<dbReference type="Proteomes" id="UP000027361">
    <property type="component" value="Unassembled WGS sequence"/>
</dbReference>
<dbReference type="GO" id="GO:0047274">
    <property type="term" value="F:galactinol-sucrose galactosyltransferase activity"/>
    <property type="evidence" value="ECO:0007669"/>
    <property type="project" value="UniProtKB-EC"/>
</dbReference>
<dbReference type="InterPro" id="IPR008811">
    <property type="entry name" value="Glycosyl_hydrolases_36"/>
</dbReference>
<comment type="similarity">
    <text evidence="2">Belongs to the glycosyl hydrolases 36 family.</text>
</comment>
<dbReference type="PANTHER" id="PTHR31268:SF32">
    <property type="entry name" value="GALACTINOL--SUCROSE GALACTOSYLTRANSFERASE 2-RELATED"/>
    <property type="match status" value="1"/>
</dbReference>
<comment type="catalytic activity">
    <reaction evidence="1">
        <text>Hydrolysis of terminal, non-reducing alpha-D-galactose residues in alpha-D-galactosides, including galactose oligosaccharides, galactomannans and galactolipids.</text>
        <dbReference type="EC" id="3.2.1.22"/>
    </reaction>
</comment>
<evidence type="ECO:0000313" key="6">
    <source>
        <dbReference type="EMBL" id="KDN44679.1"/>
    </source>
</evidence>
<evidence type="ECO:0000256" key="4">
    <source>
        <dbReference type="ARBA" id="ARBA00049426"/>
    </source>
</evidence>
<dbReference type="HOGENOM" id="CLU_260857_0_0_1"/>
<dbReference type="InterPro" id="IPR013785">
    <property type="entry name" value="Aldolase_TIM"/>
</dbReference>
<dbReference type="OrthoDB" id="4664297at2759"/>